<evidence type="ECO:0000259" key="4">
    <source>
        <dbReference type="Pfam" id="PF17936"/>
    </source>
</evidence>
<evidence type="ECO:0000259" key="2">
    <source>
        <dbReference type="Pfam" id="PF00149"/>
    </source>
</evidence>
<keyword evidence="6" id="KW-1185">Reference proteome</keyword>
<dbReference type="InterPro" id="IPR041498">
    <property type="entry name" value="Big_6"/>
</dbReference>
<accession>A0A839K438</accession>
<dbReference type="Gene3D" id="2.60.40.10">
    <property type="entry name" value="Immunoglobulins"/>
    <property type="match status" value="1"/>
</dbReference>
<dbReference type="InterPro" id="IPR006179">
    <property type="entry name" value="5_nucleotidase/apyrase"/>
</dbReference>
<dbReference type="Pfam" id="PF02872">
    <property type="entry name" value="5_nucleotid_C"/>
    <property type="match status" value="1"/>
</dbReference>
<dbReference type="Pfam" id="PF00149">
    <property type="entry name" value="Metallophos"/>
    <property type="match status" value="1"/>
</dbReference>
<dbReference type="EMBL" id="JACEGA010000001">
    <property type="protein sequence ID" value="MBB2183789.1"/>
    <property type="molecule type" value="Genomic_DNA"/>
</dbReference>
<dbReference type="InterPro" id="IPR008334">
    <property type="entry name" value="5'-Nucleotdase_C"/>
</dbReference>
<dbReference type="InterPro" id="IPR013783">
    <property type="entry name" value="Ig-like_fold"/>
</dbReference>
<evidence type="ECO:0000259" key="3">
    <source>
        <dbReference type="Pfam" id="PF02872"/>
    </source>
</evidence>
<sequence>MKKRWKVITVVASTIAFTLIGAMWGPRENKPYVEAASKDSVKLRIIGTTDIHGQLNSKDYELGVDYNNGGLARMINLIKSTRNEMSKENVVTLDAGDTMFDYTTEYIFAEDQNFIQPIFQAMTKVGYDAITLGNHDFDYGYDYILKQLTATGLKDITVVSNVTDSKTGEYPFLENMLITRKMKTASGKTAEVKVGIIGQTIPTLTSKTHSYAGILKTEDMVENAKIQAVKLRKMGADIIIALSHTGIGPENPELNFKNVAYALTKIPDIDVVVCGHEHNLFPTTDMTSPYYKLPNVDKKTYLMNGKNVIMAGNRGGAIGVVDLTLEPFEDTYIISDRSSEIRFVKADTTKEDSAIASSYGEWEDKLLQYSTDVIAKLDAGTVIQNYYGMLGDNYAIQLLNDAKIDYAQRYVNTTGKKYADYPVIAASTYMSYGVDSYKDFINIHDSITESDLSAIQPYNNYLYIYTINGKQLKEWLEWSASAYETLYGNRKWKHEVMSAQMQKTGLKSLIREEWLDDWSTFYVFDGINYVIDPFTEPRYDISGNKISVNERITSITYNGKKVTDDMEFLLVTNKITKPMAANSGVDKQVVLNGFIRTQNVLSKYLKQISTGESILPQVDYNWKVNIPTNTQFIVKMPSYAHDLFTNTPWYVEYLTEVNSYRYYKASYQKETEDKRAPHLVVTPVITGATTNPFAVAVNASDESKIKRLCYEKGEFGVDYNGWLGAKSVNNTFTVDTNGIYSIYAEDENGNKTVYQLHITNFSDNMLGTPTVDTYTNRKTKISGRAEPNADIIFKAHTGTYTGKVKSDGTFSYPLPSQPSGTKVKVYVKDENGLESDAISVTVKRTGPNQPKVNSISNKDDVITGNTNDTDASILVIVGDKIYVSKNDGKALYEANTEIYDPNLEIIETKMEIDSTGNFKVHLHPLESGATATIYCIDHISRNSRAVTLPVEGKSPNAPIVNEVSNIEQTLTGVVPAAKKAYDMEVVIGSSKYNTKTDKSGNFTLKFTDQLHAGDKISVTAIDKSDGLSRSSYSTQVTVRNIEDYVDVKSTTLTINKVSNRSKYIIGNYEDTGSVYLAIAYGKGKTFKSQLIVLETDEFGYFEYKLPENLEVGTLIYAMSRFIDGNILEANKVEVQADKPNIPSLQNEIMNSDKTVHVLAMKDCEITLTIGKETYKSSEYVYDEENNRYIYTFTIDRAVSGTTVKVSASNSFGKSDVLTTKVGKAAPDRPKVNDIKAGDKKITGKIELFDYVAPNSDKKDEKIPNEFKDAATNVAKTQTKVYAQIGKKVYEGTIDNKGNFNIKIPAQKKGTVVYVWGSNKGGRGPLIKVTVK</sequence>
<reference evidence="5 6" key="1">
    <citation type="submission" date="2020-07" db="EMBL/GenBank/DDBJ databases">
        <title>Characterization and genome sequencing of isolate MD1, a novel member within the family Lachnospiraceae.</title>
        <authorList>
            <person name="Rettenmaier R."/>
            <person name="Di Bello L."/>
            <person name="Zinser C."/>
            <person name="Scheitz K."/>
            <person name="Liebl W."/>
            <person name="Zverlov V."/>
        </authorList>
    </citation>
    <scope>NUCLEOTIDE SEQUENCE [LARGE SCALE GENOMIC DNA]</scope>
    <source>
        <strain evidence="5 6">MD1</strain>
    </source>
</reference>
<dbReference type="GO" id="GO:0009166">
    <property type="term" value="P:nucleotide catabolic process"/>
    <property type="evidence" value="ECO:0007669"/>
    <property type="project" value="InterPro"/>
</dbReference>
<dbReference type="InterPro" id="IPR004843">
    <property type="entry name" value="Calcineurin-like_PHP"/>
</dbReference>
<dbReference type="InterPro" id="IPR029052">
    <property type="entry name" value="Metallo-depent_PP-like"/>
</dbReference>
<dbReference type="SUPFAM" id="SSF56300">
    <property type="entry name" value="Metallo-dependent phosphatases"/>
    <property type="match status" value="1"/>
</dbReference>
<dbReference type="PANTHER" id="PTHR11575:SF6">
    <property type="entry name" value="2',3'-CYCLIC-NUCLEOTIDE 2'-PHOSPHODIESTERASE_3'-NUCLEOTIDASE"/>
    <property type="match status" value="1"/>
</dbReference>
<dbReference type="InterPro" id="IPR036907">
    <property type="entry name" value="5'-Nucleotdase_C_sf"/>
</dbReference>
<dbReference type="PANTHER" id="PTHR11575">
    <property type="entry name" value="5'-NUCLEOTIDASE-RELATED"/>
    <property type="match status" value="1"/>
</dbReference>
<protein>
    <submittedName>
        <fullName evidence="5">5'-nucleotidase C-terminal domain-containing protein</fullName>
    </submittedName>
</protein>
<dbReference type="Gene3D" id="3.60.21.10">
    <property type="match status" value="1"/>
</dbReference>
<feature type="domain" description="Calcineurin-like phosphoesterase" evidence="2">
    <location>
        <begin position="43"/>
        <end position="279"/>
    </location>
</feature>
<dbReference type="SUPFAM" id="SSF55816">
    <property type="entry name" value="5'-nucleotidase (syn. UDP-sugar hydrolase), C-terminal domain"/>
    <property type="match status" value="1"/>
</dbReference>
<dbReference type="Proteomes" id="UP000574276">
    <property type="component" value="Unassembled WGS sequence"/>
</dbReference>
<gene>
    <name evidence="5" type="ORF">H0486_12990</name>
</gene>
<feature type="domain" description="5'-Nucleotidase C-terminal" evidence="3">
    <location>
        <begin position="433"/>
        <end position="574"/>
    </location>
</feature>
<organism evidence="5 6">
    <name type="scientific">Variimorphobacter saccharofermentans</name>
    <dbReference type="NCBI Taxonomy" id="2755051"/>
    <lineage>
        <taxon>Bacteria</taxon>
        <taxon>Bacillati</taxon>
        <taxon>Bacillota</taxon>
        <taxon>Clostridia</taxon>
        <taxon>Lachnospirales</taxon>
        <taxon>Lachnospiraceae</taxon>
        <taxon>Variimorphobacter</taxon>
    </lineage>
</organism>
<evidence type="ECO:0000313" key="5">
    <source>
        <dbReference type="EMBL" id="MBB2183789.1"/>
    </source>
</evidence>
<evidence type="ECO:0000256" key="1">
    <source>
        <dbReference type="ARBA" id="ARBA00022729"/>
    </source>
</evidence>
<dbReference type="GO" id="GO:0030288">
    <property type="term" value="C:outer membrane-bounded periplasmic space"/>
    <property type="evidence" value="ECO:0007669"/>
    <property type="project" value="TreeGrafter"/>
</dbReference>
<evidence type="ECO:0000313" key="6">
    <source>
        <dbReference type="Proteomes" id="UP000574276"/>
    </source>
</evidence>
<feature type="domain" description="Bacterial Ig" evidence="4">
    <location>
        <begin position="768"/>
        <end position="843"/>
    </location>
</feature>
<proteinExistence type="predicted"/>
<dbReference type="RefSeq" id="WP_228353414.1">
    <property type="nucleotide sequence ID" value="NZ_JACEGA010000001.1"/>
</dbReference>
<dbReference type="Pfam" id="PF17936">
    <property type="entry name" value="Big_6"/>
    <property type="match status" value="1"/>
</dbReference>
<dbReference type="Gene3D" id="3.90.780.10">
    <property type="entry name" value="5'-Nucleotidase, C-terminal domain"/>
    <property type="match status" value="1"/>
</dbReference>
<name>A0A839K438_9FIRM</name>
<dbReference type="GO" id="GO:0016787">
    <property type="term" value="F:hydrolase activity"/>
    <property type="evidence" value="ECO:0007669"/>
    <property type="project" value="InterPro"/>
</dbReference>
<keyword evidence="1" id="KW-0732">Signal</keyword>
<dbReference type="PRINTS" id="PR01607">
    <property type="entry name" value="APYRASEFAMLY"/>
</dbReference>
<comment type="caution">
    <text evidence="5">The sequence shown here is derived from an EMBL/GenBank/DDBJ whole genome shotgun (WGS) entry which is preliminary data.</text>
</comment>